<keyword evidence="10" id="KW-0489">Methyltransferase</keyword>
<dbReference type="Pfam" id="PF04055">
    <property type="entry name" value="Radical_SAM"/>
    <property type="match status" value="1"/>
</dbReference>
<reference evidence="12 13" key="1">
    <citation type="submission" date="2019-08" db="EMBL/GenBank/DDBJ databases">
        <title>Draft genome sequences of two oriental melons (Cucumis melo L. var makuwa).</title>
        <authorList>
            <person name="Kwon S.-Y."/>
        </authorList>
    </citation>
    <scope>NUCLEOTIDE SEQUENCE [LARGE SCALE GENOMIC DNA]</scope>
    <source>
        <strain evidence="13">cv. Chang Bougi</strain>
        <strain evidence="12">cv. SW 3</strain>
        <tissue evidence="10">Leaf</tissue>
    </source>
</reference>
<evidence type="ECO:0000256" key="4">
    <source>
        <dbReference type="ARBA" id="ARBA00022691"/>
    </source>
</evidence>
<evidence type="ECO:0000313" key="10">
    <source>
        <dbReference type="EMBL" id="KAA0050299.1"/>
    </source>
</evidence>
<dbReference type="EMBL" id="SSTE01011873">
    <property type="protein sequence ID" value="KAA0050299.1"/>
    <property type="molecule type" value="Genomic_DNA"/>
</dbReference>
<dbReference type="AlphaFoldDB" id="A0A5A7U9X5"/>
<proteinExistence type="predicted"/>
<dbReference type="Pfam" id="PF21016">
    <property type="entry name" value="RlmN_N"/>
    <property type="match status" value="1"/>
</dbReference>
<keyword evidence="11" id="KW-0808">Transferase</keyword>
<evidence type="ECO:0000256" key="5">
    <source>
        <dbReference type="ARBA" id="ARBA00022723"/>
    </source>
</evidence>
<feature type="region of interest" description="Disordered" evidence="8">
    <location>
        <begin position="442"/>
        <end position="463"/>
    </location>
</feature>
<dbReference type="SUPFAM" id="SSF102114">
    <property type="entry name" value="Radical SAM enzymes"/>
    <property type="match status" value="1"/>
</dbReference>
<keyword evidence="3" id="KW-0698">rRNA processing</keyword>
<dbReference type="Proteomes" id="UP000321393">
    <property type="component" value="Unassembled WGS sequence"/>
</dbReference>
<keyword evidence="6" id="KW-0408">Iron</keyword>
<dbReference type="InterPro" id="IPR040072">
    <property type="entry name" value="Methyltransferase_A"/>
</dbReference>
<dbReference type="PANTHER" id="PTHR30544">
    <property type="entry name" value="23S RRNA METHYLTRANSFERASE"/>
    <property type="match status" value="1"/>
</dbReference>
<keyword evidence="4" id="KW-0949">S-adenosyl-L-methionine</keyword>
<dbReference type="PROSITE" id="PS51918">
    <property type="entry name" value="RADICAL_SAM"/>
    <property type="match status" value="1"/>
</dbReference>
<evidence type="ECO:0000256" key="7">
    <source>
        <dbReference type="ARBA" id="ARBA00023014"/>
    </source>
</evidence>
<evidence type="ECO:0000256" key="8">
    <source>
        <dbReference type="SAM" id="MobiDB-lite"/>
    </source>
</evidence>
<dbReference type="GO" id="GO:0030488">
    <property type="term" value="P:tRNA methylation"/>
    <property type="evidence" value="ECO:0007669"/>
    <property type="project" value="TreeGrafter"/>
</dbReference>
<evidence type="ECO:0000256" key="3">
    <source>
        <dbReference type="ARBA" id="ARBA00022552"/>
    </source>
</evidence>
<dbReference type="GO" id="GO:0008168">
    <property type="term" value="F:methyltransferase activity"/>
    <property type="evidence" value="ECO:0007669"/>
    <property type="project" value="UniProtKB-KW"/>
</dbReference>
<evidence type="ECO:0000313" key="11">
    <source>
        <dbReference type="EMBL" id="TYK03518.1"/>
    </source>
</evidence>
<evidence type="ECO:0000256" key="1">
    <source>
        <dbReference type="ARBA" id="ARBA00001966"/>
    </source>
</evidence>
<evidence type="ECO:0000313" key="13">
    <source>
        <dbReference type="Proteomes" id="UP000321947"/>
    </source>
</evidence>
<evidence type="ECO:0000256" key="2">
    <source>
        <dbReference type="ARBA" id="ARBA00022485"/>
    </source>
</evidence>
<dbReference type="GO" id="GO:0051539">
    <property type="term" value="F:4 iron, 4 sulfur cluster binding"/>
    <property type="evidence" value="ECO:0007669"/>
    <property type="project" value="UniProtKB-KW"/>
</dbReference>
<dbReference type="SFLD" id="SFLDS00029">
    <property type="entry name" value="Radical_SAM"/>
    <property type="match status" value="1"/>
</dbReference>
<protein>
    <submittedName>
        <fullName evidence="10 11">Dual-specificity RNA methyltransferase RlmN</fullName>
    </submittedName>
</protein>
<feature type="region of interest" description="Disordered" evidence="8">
    <location>
        <begin position="371"/>
        <end position="390"/>
    </location>
</feature>
<evidence type="ECO:0000259" key="9">
    <source>
        <dbReference type="PROSITE" id="PS51918"/>
    </source>
</evidence>
<organism evidence="10 12">
    <name type="scientific">Cucumis melo var. makuwa</name>
    <name type="common">Oriental melon</name>
    <dbReference type="NCBI Taxonomy" id="1194695"/>
    <lineage>
        <taxon>Eukaryota</taxon>
        <taxon>Viridiplantae</taxon>
        <taxon>Streptophyta</taxon>
        <taxon>Embryophyta</taxon>
        <taxon>Tracheophyta</taxon>
        <taxon>Spermatophyta</taxon>
        <taxon>Magnoliopsida</taxon>
        <taxon>eudicotyledons</taxon>
        <taxon>Gunneridae</taxon>
        <taxon>Pentapetalae</taxon>
        <taxon>rosids</taxon>
        <taxon>fabids</taxon>
        <taxon>Cucurbitales</taxon>
        <taxon>Cucurbitaceae</taxon>
        <taxon>Benincaseae</taxon>
        <taxon>Cucumis</taxon>
    </lineage>
</organism>
<dbReference type="Gene3D" id="3.20.20.70">
    <property type="entry name" value="Aldolase class I"/>
    <property type="match status" value="1"/>
</dbReference>
<keyword evidence="2" id="KW-0004">4Fe-4S</keyword>
<dbReference type="PANTHER" id="PTHR30544:SF5">
    <property type="entry name" value="RADICAL SAM CORE DOMAIN-CONTAINING PROTEIN"/>
    <property type="match status" value="1"/>
</dbReference>
<dbReference type="InterPro" id="IPR058240">
    <property type="entry name" value="rSAM_sf"/>
</dbReference>
<keyword evidence="5" id="KW-0479">Metal-binding</keyword>
<comment type="cofactor">
    <cofactor evidence="1">
        <name>[4Fe-4S] cluster</name>
        <dbReference type="ChEBI" id="CHEBI:49883"/>
    </cofactor>
</comment>
<dbReference type="InterPro" id="IPR007197">
    <property type="entry name" value="rSAM"/>
</dbReference>
<keyword evidence="7" id="KW-0411">Iron-sulfur</keyword>
<dbReference type="EMBL" id="SSTD01014927">
    <property type="protein sequence ID" value="TYK03518.1"/>
    <property type="molecule type" value="Genomic_DNA"/>
</dbReference>
<name>A0A5A7U9X5_CUCMM</name>
<dbReference type="GO" id="GO:0070475">
    <property type="term" value="P:rRNA base methylation"/>
    <property type="evidence" value="ECO:0007669"/>
    <property type="project" value="TreeGrafter"/>
</dbReference>
<evidence type="ECO:0000313" key="12">
    <source>
        <dbReference type="Proteomes" id="UP000321393"/>
    </source>
</evidence>
<dbReference type="InterPro" id="IPR013785">
    <property type="entry name" value="Aldolase_TIM"/>
</dbReference>
<dbReference type="Gene3D" id="1.10.150.530">
    <property type="match status" value="1"/>
</dbReference>
<evidence type="ECO:0000256" key="6">
    <source>
        <dbReference type="ARBA" id="ARBA00023004"/>
    </source>
</evidence>
<dbReference type="InterPro" id="IPR048641">
    <property type="entry name" value="RlmN_N"/>
</dbReference>
<dbReference type="Proteomes" id="UP000321947">
    <property type="component" value="Unassembled WGS sequence"/>
</dbReference>
<sequence>MIAISTALIHQVCSPSVARALRSRCVAAVPSRNLSTSISPSAEPSPEAPKVLIGLSDQELQQLALDFGQEKYRGKLLHQLIYKRKVKEIEEFTNLPLKFRNDLQEAGWRVGRSPVYQSVTAADGTVKLLLKLDDNRLIETVGIPVEDKNNKGSVRLTACISSQVGCPLRCSFCATGKGGFSRNLQRHEIVEQVFAIEDIFNHRVTNVVFMGMGEPMLNMKSVLEAHQCLNKALVFTLWHRLSLSEIYRGNPSRPPWISILFESSLFMPKEGIQEIKETLGGEIKCKPIFTSCIHTPEASDLQFFRFVREGARREIHKRIHLGSSLERKELPECPLGCQCNSVDKLVSEPQHPGANTIHGSKTTKRENVVERKGDHELERDNSGMKKSVDKLAEDVKDSRRKEESGAYDALGLMGKSRYKKLEMLIFAGVNPESTGAKVVGGNAHGPGKKEAQPTKANQLNPKKRLVKKGMKSKFDRYLYHFTTSGELCKMGATVKRENGELMLFILNEEEEPKGGVEFE</sequence>
<accession>A0A5A7U9X5</accession>
<dbReference type="GO" id="GO:0046872">
    <property type="term" value="F:metal ion binding"/>
    <property type="evidence" value="ECO:0007669"/>
    <property type="project" value="UniProtKB-KW"/>
</dbReference>
<gene>
    <name evidence="11" type="ORF">E5676_scaffold293G00080</name>
    <name evidence="10" type="ORF">E6C27_scaffold88G00180</name>
</gene>
<feature type="domain" description="Radical SAM core" evidence="9">
    <location>
        <begin position="152"/>
        <end position="370"/>
    </location>
</feature>
<dbReference type="OrthoDB" id="496065at2759"/>
<comment type="caution">
    <text evidence="10">The sequence shown here is derived from an EMBL/GenBank/DDBJ whole genome shotgun (WGS) entry which is preliminary data.</text>
</comment>